<evidence type="ECO:0000256" key="7">
    <source>
        <dbReference type="ARBA" id="ARBA00023237"/>
    </source>
</evidence>
<dbReference type="Proteomes" id="UP000094379">
    <property type="component" value="Unassembled WGS sequence"/>
</dbReference>
<keyword evidence="4" id="KW-0812">Transmembrane</keyword>
<evidence type="ECO:0000256" key="2">
    <source>
        <dbReference type="ARBA" id="ARBA00008163"/>
    </source>
</evidence>
<dbReference type="PATRIC" id="fig|291169.3.peg.561"/>
<keyword evidence="6" id="KW-0472">Membrane</keyword>
<organism evidence="9 10">
    <name type="scientific">Methylophaga muralis</name>
    <dbReference type="NCBI Taxonomy" id="291169"/>
    <lineage>
        <taxon>Bacteria</taxon>
        <taxon>Pseudomonadati</taxon>
        <taxon>Pseudomonadota</taxon>
        <taxon>Gammaproteobacteria</taxon>
        <taxon>Thiotrichales</taxon>
        <taxon>Piscirickettsiaceae</taxon>
        <taxon>Methylophaga</taxon>
    </lineage>
</organism>
<protein>
    <submittedName>
        <fullName evidence="9">47 kDa outer membrane protein</fullName>
    </submittedName>
</protein>
<name>A0A1E3GUQ2_9GAMM</name>
<comment type="caution">
    <text evidence="9">The sequence shown here is derived from an EMBL/GenBank/DDBJ whole genome shotgun (WGS) entry which is preliminary data.</text>
</comment>
<keyword evidence="3" id="KW-1134">Transmembrane beta strand</keyword>
<evidence type="ECO:0000256" key="4">
    <source>
        <dbReference type="ARBA" id="ARBA00022692"/>
    </source>
</evidence>
<comment type="similarity">
    <text evidence="2">Belongs to the OmpP1/FadL family.</text>
</comment>
<evidence type="ECO:0000313" key="9">
    <source>
        <dbReference type="EMBL" id="ODN67724.1"/>
    </source>
</evidence>
<evidence type="ECO:0000313" key="10">
    <source>
        <dbReference type="Proteomes" id="UP000094379"/>
    </source>
</evidence>
<dbReference type="STRING" id="291169.A9E74_00558"/>
<feature type="chain" id="PRO_5009128749" evidence="8">
    <location>
        <begin position="25"/>
        <end position="432"/>
    </location>
</feature>
<keyword evidence="7" id="KW-0998">Cell outer membrane</keyword>
<proteinExistence type="inferred from homology"/>
<dbReference type="GO" id="GO:0009279">
    <property type="term" value="C:cell outer membrane"/>
    <property type="evidence" value="ECO:0007669"/>
    <property type="project" value="UniProtKB-SubCell"/>
</dbReference>
<sequence length="432" mass="47312">MTMSRSTQFSFYVLFGAASSSAGAAGYALIEQSITGLGRAYSGSAAVADDASTIFFNPAGLANLSRKEMNMGLNLIAPRAEFSDRGSNVNGSPLTGGDGNNAGELAKVPHFYYAHPLNDTTVVGIGVGAPFGLVTDYGDSWQGRYHAIRSDLLTVNINPSIAFKATEKLSLGFGVNLQYIDLELSQAANFGLLMNPAQPQGNDGRVRLTADDWSWGYNLGMTYQFTEATRMGISYRSKITHDLTGDGEFRIPQNVSGQAAAVGIRDGNINGRVTLPESASIALYHQLNSKWAVMADASLTRWSRFEELRINSDVQALNSVKAEDWKNSMRYGVGVEYQANDRWSWRTGIAYDETPIPNAQRRTPRIPDSDRTWLAIGASYYYSDNIIVDAAYTHIFMKDTSIDDTDSNGNQLLGRYKNSVDIVGVQLRWLFD</sequence>
<gene>
    <name evidence="9" type="ORF">A9E74_00558</name>
</gene>
<evidence type="ECO:0000256" key="5">
    <source>
        <dbReference type="ARBA" id="ARBA00022729"/>
    </source>
</evidence>
<evidence type="ECO:0000256" key="3">
    <source>
        <dbReference type="ARBA" id="ARBA00022452"/>
    </source>
</evidence>
<dbReference type="SUPFAM" id="SSF56935">
    <property type="entry name" value="Porins"/>
    <property type="match status" value="1"/>
</dbReference>
<feature type="signal peptide" evidence="8">
    <location>
        <begin position="1"/>
        <end position="24"/>
    </location>
</feature>
<accession>A0A1E3GUQ2</accession>
<dbReference type="GO" id="GO:0015483">
    <property type="term" value="F:long-chain fatty acid transporting porin activity"/>
    <property type="evidence" value="ECO:0007669"/>
    <property type="project" value="TreeGrafter"/>
</dbReference>
<keyword evidence="10" id="KW-1185">Reference proteome</keyword>
<dbReference type="EMBL" id="MCRI01000003">
    <property type="protein sequence ID" value="ODN67724.1"/>
    <property type="molecule type" value="Genomic_DNA"/>
</dbReference>
<dbReference type="InterPro" id="IPR005017">
    <property type="entry name" value="OMPP1/FadL/TodX"/>
</dbReference>
<evidence type="ECO:0000256" key="6">
    <source>
        <dbReference type="ARBA" id="ARBA00023136"/>
    </source>
</evidence>
<dbReference type="Pfam" id="PF03349">
    <property type="entry name" value="Toluene_X"/>
    <property type="match status" value="1"/>
</dbReference>
<dbReference type="RefSeq" id="WP_084002865.1">
    <property type="nucleotide sequence ID" value="NZ_MCRI01000003.1"/>
</dbReference>
<dbReference type="PANTHER" id="PTHR35093">
    <property type="entry name" value="OUTER MEMBRANE PROTEIN NMB0088-RELATED"/>
    <property type="match status" value="1"/>
</dbReference>
<comment type="subcellular location">
    <subcellularLocation>
        <location evidence="1">Cell outer membrane</location>
        <topology evidence="1">Multi-pass membrane protein</topology>
    </subcellularLocation>
</comment>
<dbReference type="PANTHER" id="PTHR35093:SF8">
    <property type="entry name" value="OUTER MEMBRANE PROTEIN NMB0088-RELATED"/>
    <property type="match status" value="1"/>
</dbReference>
<evidence type="ECO:0000256" key="8">
    <source>
        <dbReference type="SAM" id="SignalP"/>
    </source>
</evidence>
<keyword evidence="5 8" id="KW-0732">Signal</keyword>
<evidence type="ECO:0000256" key="1">
    <source>
        <dbReference type="ARBA" id="ARBA00004571"/>
    </source>
</evidence>
<dbReference type="AlphaFoldDB" id="A0A1E3GUQ2"/>
<dbReference type="Gene3D" id="2.40.160.60">
    <property type="entry name" value="Outer membrane protein transport protein (OMPP1/FadL/TodX)"/>
    <property type="match status" value="1"/>
</dbReference>
<reference evidence="9 10" key="1">
    <citation type="submission" date="2016-07" db="EMBL/GenBank/DDBJ databases">
        <title>Draft Genome Sequence of Methylophaga muralis Bur 1.</title>
        <authorList>
            <person name="Vasilenko O.V."/>
            <person name="Doronina N.V."/>
            <person name="Shmareva M.N."/>
            <person name="Tarlachkov S.V."/>
            <person name="Mustakhimov I."/>
            <person name="Trotsenko Y.A."/>
        </authorList>
    </citation>
    <scope>NUCLEOTIDE SEQUENCE [LARGE SCALE GENOMIC DNA]</scope>
    <source>
        <strain evidence="9 10">Bur 1</strain>
    </source>
</reference>